<dbReference type="Proteomes" id="UP001576774">
    <property type="component" value="Unassembled WGS sequence"/>
</dbReference>
<accession>A0ABV4X268</accession>
<protein>
    <submittedName>
        <fullName evidence="1">Uncharacterized protein</fullName>
    </submittedName>
</protein>
<evidence type="ECO:0000313" key="1">
    <source>
        <dbReference type="EMBL" id="MFB2876850.1"/>
    </source>
</evidence>
<keyword evidence="2" id="KW-1185">Reference proteome</keyword>
<sequence>MSEQLGSSNNYNLQSAKIAAFAGTGGHASGIFNDYSANSNLSQAAAEIQQLLNQLSATNSTTTTTEKMAIVAKVADTIDKNQGLKQKVIAVLEAGDTEVLKQAINHPLAKNLIPIFEEWTEAAQ</sequence>
<name>A0ABV4X268_9CYAN</name>
<evidence type="ECO:0000313" key="2">
    <source>
        <dbReference type="Proteomes" id="UP001576774"/>
    </source>
</evidence>
<comment type="caution">
    <text evidence="1">The sequence shown here is derived from an EMBL/GenBank/DDBJ whole genome shotgun (WGS) entry which is preliminary data.</text>
</comment>
<proteinExistence type="predicted"/>
<dbReference type="RefSeq" id="WP_413269971.1">
    <property type="nucleotide sequence ID" value="NZ_JBHFNQ010000064.1"/>
</dbReference>
<organism evidence="1 2">
    <name type="scientific">Floridaenema aerugineum BLCC-F46</name>
    <dbReference type="NCBI Taxonomy" id="3153654"/>
    <lineage>
        <taxon>Bacteria</taxon>
        <taxon>Bacillati</taxon>
        <taxon>Cyanobacteriota</taxon>
        <taxon>Cyanophyceae</taxon>
        <taxon>Oscillatoriophycideae</taxon>
        <taxon>Aerosakkonematales</taxon>
        <taxon>Aerosakkonemataceae</taxon>
        <taxon>Floridanema</taxon>
        <taxon>Floridanema aerugineum</taxon>
    </lineage>
</organism>
<reference evidence="1 2" key="1">
    <citation type="submission" date="2024-09" db="EMBL/GenBank/DDBJ databases">
        <title>Floridaenema gen nov. (Aerosakkonemataceae, Aerosakkonematales ord. nov., Cyanobacteria) from benthic tropical and subtropical fresh waters, with the description of four new species.</title>
        <authorList>
            <person name="Moretto J.A."/>
            <person name="Berthold D.E."/>
            <person name="Lefler F.W."/>
            <person name="Huang I.-S."/>
            <person name="Laughinghouse H. IV."/>
        </authorList>
    </citation>
    <scope>NUCLEOTIDE SEQUENCE [LARGE SCALE GENOMIC DNA]</scope>
    <source>
        <strain evidence="1 2">BLCC-F46</strain>
    </source>
</reference>
<gene>
    <name evidence="1" type="ORF">ACE1CC_08140</name>
</gene>
<dbReference type="EMBL" id="JBHFNQ010000064">
    <property type="protein sequence ID" value="MFB2876850.1"/>
    <property type="molecule type" value="Genomic_DNA"/>
</dbReference>